<keyword evidence="2" id="KW-0472">Membrane</keyword>
<feature type="compositionally biased region" description="Polar residues" evidence="1">
    <location>
        <begin position="79"/>
        <end position="91"/>
    </location>
</feature>
<keyword evidence="4" id="KW-1185">Reference proteome</keyword>
<organism evidence="3 4">
    <name type="scientific">Sinanodonta woodiana</name>
    <name type="common">Chinese pond mussel</name>
    <name type="synonym">Anodonta woodiana</name>
    <dbReference type="NCBI Taxonomy" id="1069815"/>
    <lineage>
        <taxon>Eukaryota</taxon>
        <taxon>Metazoa</taxon>
        <taxon>Spiralia</taxon>
        <taxon>Lophotrochozoa</taxon>
        <taxon>Mollusca</taxon>
        <taxon>Bivalvia</taxon>
        <taxon>Autobranchia</taxon>
        <taxon>Heteroconchia</taxon>
        <taxon>Palaeoheterodonta</taxon>
        <taxon>Unionida</taxon>
        <taxon>Unionoidea</taxon>
        <taxon>Unionidae</taxon>
        <taxon>Unioninae</taxon>
        <taxon>Sinanodonta</taxon>
    </lineage>
</organism>
<keyword evidence="2" id="KW-1133">Transmembrane helix</keyword>
<evidence type="ECO:0000256" key="1">
    <source>
        <dbReference type="SAM" id="MobiDB-lite"/>
    </source>
</evidence>
<dbReference type="EMBL" id="JBJQND010000015">
    <property type="protein sequence ID" value="KAL3853785.1"/>
    <property type="molecule type" value="Genomic_DNA"/>
</dbReference>
<evidence type="ECO:0000313" key="4">
    <source>
        <dbReference type="Proteomes" id="UP001634394"/>
    </source>
</evidence>
<dbReference type="Proteomes" id="UP001634394">
    <property type="component" value="Unassembled WGS sequence"/>
</dbReference>
<reference evidence="3 4" key="1">
    <citation type="submission" date="2024-11" db="EMBL/GenBank/DDBJ databases">
        <title>Chromosome-level genome assembly of the freshwater bivalve Anodonta woodiana.</title>
        <authorList>
            <person name="Chen X."/>
        </authorList>
    </citation>
    <scope>NUCLEOTIDE SEQUENCE [LARGE SCALE GENOMIC DNA]</scope>
    <source>
        <strain evidence="3">MN2024</strain>
        <tissue evidence="3">Gills</tissue>
    </source>
</reference>
<evidence type="ECO:0000256" key="2">
    <source>
        <dbReference type="SAM" id="Phobius"/>
    </source>
</evidence>
<comment type="caution">
    <text evidence="3">The sequence shown here is derived from an EMBL/GenBank/DDBJ whole genome shotgun (WGS) entry which is preliminary data.</text>
</comment>
<gene>
    <name evidence="3" type="ORF">ACJMK2_017298</name>
</gene>
<feature type="compositionally biased region" description="Polar residues" evidence="1">
    <location>
        <begin position="58"/>
        <end position="70"/>
    </location>
</feature>
<evidence type="ECO:0000313" key="3">
    <source>
        <dbReference type="EMBL" id="KAL3853785.1"/>
    </source>
</evidence>
<feature type="transmembrane region" description="Helical" evidence="2">
    <location>
        <begin position="24"/>
        <end position="48"/>
    </location>
</feature>
<sequence length="161" mass="18052">MHVSFPVEQVSPVTELRNTDEGNVITIMGITAGSLIGMIIIVVFVVWISKRSILQKSQQRVPDQAGNSNARRSEYQLDDLTNSPQETNDNGIGSVSSFEYLSYDGLYVRPFVQGIPTICSNCKYIEPPPSYNDNPMTPNESPPTYEEVLMDPSRFYLTIRI</sequence>
<dbReference type="AlphaFoldDB" id="A0ABD3UXG0"/>
<accession>A0ABD3UXG0</accession>
<protein>
    <submittedName>
        <fullName evidence="3">Uncharacterized protein</fullName>
    </submittedName>
</protein>
<feature type="region of interest" description="Disordered" evidence="1">
    <location>
        <begin position="58"/>
        <end position="91"/>
    </location>
</feature>
<proteinExistence type="predicted"/>
<keyword evidence="2" id="KW-0812">Transmembrane</keyword>
<name>A0ABD3UXG0_SINWO</name>